<name>A0A286TV65_9BACT</name>
<reference evidence="3" key="1">
    <citation type="journal article" date="2017" name="Environ. Microbiol. Rep.">
        <title>Genetic Diversity of Marine Anaerobic Ammonium-Oxidizing Bacteria as Revealed by Genomic and Proteomic Analyses of 'Candidatus Scalindua japonica'.</title>
        <authorList>
            <person name="Oshiki M."/>
            <person name="Mizuto K."/>
            <person name="Kimura Z."/>
            <person name="Kindaichi T."/>
            <person name="Satoh H."/>
            <person name="Okabe S."/>
        </authorList>
    </citation>
    <scope>NUCLEOTIDE SEQUENCE [LARGE SCALE GENOMIC DNA]</scope>
    <source>
        <strain evidence="3">husup-a2</strain>
    </source>
</reference>
<keyword evidence="3" id="KW-1185">Reference proteome</keyword>
<dbReference type="InterPro" id="IPR036514">
    <property type="entry name" value="SGNH_hydro_sf"/>
</dbReference>
<dbReference type="Proteomes" id="UP000218542">
    <property type="component" value="Unassembled WGS sequence"/>
</dbReference>
<dbReference type="GO" id="GO:0004622">
    <property type="term" value="F:phosphatidylcholine lysophospholipase activity"/>
    <property type="evidence" value="ECO:0007669"/>
    <property type="project" value="TreeGrafter"/>
</dbReference>
<dbReference type="PANTHER" id="PTHR30383:SF5">
    <property type="entry name" value="SGNH HYDROLASE-TYPE ESTERASE DOMAIN-CONTAINING PROTEIN"/>
    <property type="match status" value="1"/>
</dbReference>
<evidence type="ECO:0000313" key="3">
    <source>
        <dbReference type="Proteomes" id="UP000218542"/>
    </source>
</evidence>
<gene>
    <name evidence="2" type="ORF">SCALIN_C04_0213</name>
</gene>
<evidence type="ECO:0000313" key="2">
    <source>
        <dbReference type="EMBL" id="GAX59725.1"/>
    </source>
</evidence>
<evidence type="ECO:0000259" key="1">
    <source>
        <dbReference type="Pfam" id="PF13472"/>
    </source>
</evidence>
<dbReference type="RefSeq" id="WP_096892857.1">
    <property type="nucleotide sequence ID" value="NZ_BAOS01000004.1"/>
</dbReference>
<feature type="domain" description="SGNH hydrolase-type esterase" evidence="1">
    <location>
        <begin position="15"/>
        <end position="189"/>
    </location>
</feature>
<dbReference type="EMBL" id="BAOS01000004">
    <property type="protein sequence ID" value="GAX59725.1"/>
    <property type="molecule type" value="Genomic_DNA"/>
</dbReference>
<dbReference type="Pfam" id="PF13472">
    <property type="entry name" value="Lipase_GDSL_2"/>
    <property type="match status" value="1"/>
</dbReference>
<dbReference type="Gene3D" id="3.40.50.1110">
    <property type="entry name" value="SGNH hydrolase"/>
    <property type="match status" value="1"/>
</dbReference>
<organism evidence="2 3">
    <name type="scientific">Candidatus Scalindua japonica</name>
    <dbReference type="NCBI Taxonomy" id="1284222"/>
    <lineage>
        <taxon>Bacteria</taxon>
        <taxon>Pseudomonadati</taxon>
        <taxon>Planctomycetota</taxon>
        <taxon>Candidatus Brocadiia</taxon>
        <taxon>Candidatus Brocadiales</taxon>
        <taxon>Candidatus Scalinduaceae</taxon>
        <taxon>Candidatus Scalindua</taxon>
    </lineage>
</organism>
<proteinExistence type="predicted"/>
<dbReference type="SUPFAM" id="SSF52266">
    <property type="entry name" value="SGNH hydrolase"/>
    <property type="match status" value="1"/>
</dbReference>
<dbReference type="InterPro" id="IPR013830">
    <property type="entry name" value="SGNH_hydro"/>
</dbReference>
<dbReference type="CDD" id="cd01834">
    <property type="entry name" value="SGNH_hydrolase_like_2"/>
    <property type="match status" value="1"/>
</dbReference>
<dbReference type="OrthoDB" id="9794725at2"/>
<sequence>MDNLFKKNAIILFQGDSITDCGRNRDDPDDLGDGYTNQIARTLSDRYSQCSIRFINQGISGDKIRDLNIRWERDCIDIKPDLLSILIGVNDTLITPAVQFEKEYRTLLNRTTKAMDSRIILCEPFLLLEDNNIYRNDLNPKIEIVQKLSEEFSTLLLPLDKIFRESCSLHPLKYWAPDGVHPTPAGHALIAQSWIEYVDKNLSNYKY</sequence>
<dbReference type="PANTHER" id="PTHR30383">
    <property type="entry name" value="THIOESTERASE 1/PROTEASE 1/LYSOPHOSPHOLIPASE L1"/>
    <property type="match status" value="1"/>
</dbReference>
<comment type="caution">
    <text evidence="2">The sequence shown here is derived from an EMBL/GenBank/DDBJ whole genome shotgun (WGS) entry which is preliminary data.</text>
</comment>
<dbReference type="AlphaFoldDB" id="A0A286TV65"/>
<dbReference type="InterPro" id="IPR051532">
    <property type="entry name" value="Ester_Hydrolysis_Enzymes"/>
</dbReference>
<protein>
    <submittedName>
        <fullName evidence="2">Lysophospholipase L1 and related esterase</fullName>
    </submittedName>
</protein>
<accession>A0A286TV65</accession>